<evidence type="ECO:0000313" key="2">
    <source>
        <dbReference type="Proteomes" id="UP000532010"/>
    </source>
</evidence>
<dbReference type="Proteomes" id="UP000532010">
    <property type="component" value="Unassembled WGS sequence"/>
</dbReference>
<proteinExistence type="predicted"/>
<reference evidence="1 2" key="1">
    <citation type="submission" date="2020-08" db="EMBL/GenBank/DDBJ databases">
        <title>The Agave Microbiome: Exploring the role of microbial communities in plant adaptations to desert environments.</title>
        <authorList>
            <person name="Partida-Martinez L.P."/>
        </authorList>
    </citation>
    <scope>NUCLEOTIDE SEQUENCE [LARGE SCALE GENOMIC DNA]</scope>
    <source>
        <strain evidence="1 2">AT3.9</strain>
    </source>
</reference>
<evidence type="ECO:0000313" key="1">
    <source>
        <dbReference type="EMBL" id="MBB3018601.1"/>
    </source>
</evidence>
<dbReference type="EMBL" id="JACHWB010000002">
    <property type="protein sequence ID" value="MBB3018601.1"/>
    <property type="molecule type" value="Genomic_DNA"/>
</dbReference>
<dbReference type="AlphaFoldDB" id="A0A7W4VKQ3"/>
<dbReference type="RefSeq" id="WP_183448995.1">
    <property type="nucleotide sequence ID" value="NZ_JACHWB010000002.1"/>
</dbReference>
<name>A0A7W4VKQ3_9HYPH</name>
<protein>
    <submittedName>
        <fullName evidence="1">Uncharacterized protein</fullName>
    </submittedName>
</protein>
<comment type="caution">
    <text evidence="1">The sequence shown here is derived from an EMBL/GenBank/DDBJ whole genome shotgun (WGS) entry which is preliminary data.</text>
</comment>
<gene>
    <name evidence="1" type="ORF">FHR70_001655</name>
</gene>
<sequence>MKIIVALNNHQSLGNAYPTARHNTKIIFRFADGSITHSFHVADLCKPGTHAVANFEFPNRFDVSGCIFAWFEGNPAVGRSVYLERPKEYIGKPWNGAIITWADSSLYGFTYEYHYGGIGNVSNVGVSSAFSELMQETSHLAFVGT</sequence>
<organism evidence="1 2">
    <name type="scientific">Microvirga lupini</name>
    <dbReference type="NCBI Taxonomy" id="420324"/>
    <lineage>
        <taxon>Bacteria</taxon>
        <taxon>Pseudomonadati</taxon>
        <taxon>Pseudomonadota</taxon>
        <taxon>Alphaproteobacteria</taxon>
        <taxon>Hyphomicrobiales</taxon>
        <taxon>Methylobacteriaceae</taxon>
        <taxon>Microvirga</taxon>
    </lineage>
</organism>
<keyword evidence="2" id="KW-1185">Reference proteome</keyword>
<accession>A0A7W4VKQ3</accession>